<dbReference type="InterPro" id="IPR011004">
    <property type="entry name" value="Trimer_LpxA-like_sf"/>
</dbReference>
<dbReference type="GO" id="GO:0008878">
    <property type="term" value="F:glucose-1-phosphate adenylyltransferase activity"/>
    <property type="evidence" value="ECO:0007669"/>
    <property type="project" value="InterPro"/>
</dbReference>
<evidence type="ECO:0000256" key="1">
    <source>
        <dbReference type="ARBA" id="ARBA00010443"/>
    </source>
</evidence>
<dbReference type="Gene3D" id="2.160.10.10">
    <property type="entry name" value="Hexapeptide repeat proteins"/>
    <property type="match status" value="1"/>
</dbReference>
<accession>A0A0X8F9M9</accession>
<dbReference type="GeneID" id="92902528"/>
<dbReference type="SUPFAM" id="SSF53448">
    <property type="entry name" value="Nucleotide-diphospho-sugar transferases"/>
    <property type="match status" value="1"/>
</dbReference>
<dbReference type="NCBIfam" id="TIGR02092">
    <property type="entry name" value="glgD"/>
    <property type="match status" value="1"/>
</dbReference>
<dbReference type="AlphaFoldDB" id="A0A0X8F9M9"/>
<keyword evidence="5" id="KW-0808">Transferase</keyword>
<dbReference type="Gene3D" id="3.90.550.10">
    <property type="entry name" value="Spore Coat Polysaccharide Biosynthesis Protein SpsA, Chain A"/>
    <property type="match status" value="1"/>
</dbReference>
<comment type="similarity">
    <text evidence="1">Belongs to the bacterial/plant glucose-1-phosphate adenylyltransferase family.</text>
</comment>
<sequence length="381" mass="42565">MKKNKLSAIINMTEDDSKLAPLTDSRPIGALPFACRYRLLDFTLSSLSHADVRSAAIFINETGRSVYDHIRSGQAWDLDTNSGGIFTYSQMKHKKALYEAASRIGDFYEDHKIFIERANSEYVFISGSKILASVNLVDMLDTFEAGSAEVMRMYAKKEKSFVEYHPDENLLTIDDKGYVTDLAKEGVTPIEGEVVNFDMNMTIMPANILLEIIDKANAENLNDNLDQIIEKYLLDYTVQAYEHKGFVANIDSVKAYYDTSLSMLEGEAFTSLFHTELPIITRTHNGAPTYYGKKAEVHNAQIATHTDMQGKVSHSQISRKVEVHEGAEVENSILFQGCIIEEGARVKHAILDKRVYVEAGAVVEGTAEEPLVVAKNTRIKA</sequence>
<keyword evidence="2" id="KW-0320">Glycogen biosynthesis</keyword>
<dbReference type="Proteomes" id="UP000069912">
    <property type="component" value="Chromosome"/>
</dbReference>
<dbReference type="InterPro" id="IPR029044">
    <property type="entry name" value="Nucleotide-diphossugar_trans"/>
</dbReference>
<evidence type="ECO:0000259" key="4">
    <source>
        <dbReference type="Pfam" id="PF24894"/>
    </source>
</evidence>
<dbReference type="RefSeq" id="WP_067971565.1">
    <property type="nucleotide sequence ID" value="NZ_CAJHKM010000003.1"/>
</dbReference>
<dbReference type="EMBL" id="CP014160">
    <property type="protein sequence ID" value="AMB93332.1"/>
    <property type="molecule type" value="Genomic_DNA"/>
</dbReference>
<evidence type="ECO:0000313" key="5">
    <source>
        <dbReference type="EMBL" id="AMB93332.1"/>
    </source>
</evidence>
<dbReference type="KEGG" id="asan:AWM72_00375"/>
<dbReference type="PANTHER" id="PTHR43523">
    <property type="entry name" value="GLUCOSE-1-PHOSPHATE ADENYLYLTRANSFERASE-RELATED"/>
    <property type="match status" value="1"/>
</dbReference>
<dbReference type="InterPro" id="IPR011831">
    <property type="entry name" value="ADP-Glc_PPase"/>
</dbReference>
<reference evidence="6" key="2">
    <citation type="submission" date="2016-01" db="EMBL/GenBank/DDBJ databases">
        <title>Six Aerococcus type strain genome sequencing and assembly using PacBio and Illumina Hiseq.</title>
        <authorList>
            <person name="Carkaci D."/>
            <person name="Dargis R."/>
            <person name="Nielsen X.C."/>
            <person name="Skovgaard O."/>
            <person name="Fuursted K."/>
            <person name="Christensen J.J."/>
        </authorList>
    </citation>
    <scope>NUCLEOTIDE SEQUENCE [LARGE SCALE GENOMIC DNA]</scope>
    <source>
        <strain evidence="6">CCUG43001</strain>
    </source>
</reference>
<dbReference type="CDD" id="cd04651">
    <property type="entry name" value="LbH_G1P_AT_C"/>
    <property type="match status" value="1"/>
</dbReference>
<keyword evidence="6" id="KW-1185">Reference proteome</keyword>
<dbReference type="PANTHER" id="PTHR43523:SF6">
    <property type="entry name" value="GLYCOGEN BIOSYNTHESIS PROTEIN GLGD"/>
    <property type="match status" value="1"/>
</dbReference>
<organism evidence="5 6">
    <name type="scientific">Aerococcus sanguinicola</name>
    <dbReference type="NCBI Taxonomy" id="119206"/>
    <lineage>
        <taxon>Bacteria</taxon>
        <taxon>Bacillati</taxon>
        <taxon>Bacillota</taxon>
        <taxon>Bacilli</taxon>
        <taxon>Lactobacillales</taxon>
        <taxon>Aerococcaceae</taxon>
        <taxon>Aerococcus</taxon>
    </lineage>
</organism>
<name>A0A0X8F9M9_9LACT</name>
<dbReference type="InterPro" id="IPR056818">
    <property type="entry name" value="GlmU/GlgC-like_hexapep"/>
</dbReference>
<proteinExistence type="inferred from homology"/>
<feature type="domain" description="Nucleotidyl transferase" evidence="3">
    <location>
        <begin position="17"/>
        <end position="151"/>
    </location>
</feature>
<dbReference type="GO" id="GO:0005978">
    <property type="term" value="P:glycogen biosynthetic process"/>
    <property type="evidence" value="ECO:0007669"/>
    <property type="project" value="UniProtKB-KW"/>
</dbReference>
<gene>
    <name evidence="5" type="ORF">AWM72_00375</name>
</gene>
<keyword evidence="5" id="KW-0548">Nucleotidyltransferase</keyword>
<dbReference type="InterPro" id="IPR011832">
    <property type="entry name" value="GlgDAde_trans"/>
</dbReference>
<dbReference type="Pfam" id="PF24894">
    <property type="entry name" value="Hexapep_GlmU"/>
    <property type="match status" value="1"/>
</dbReference>
<feature type="domain" description="Glucose-1-phosphate adenylyltransferase/Bifunctional protein GlmU-like C-terminal hexapeptide" evidence="4">
    <location>
        <begin position="295"/>
        <end position="363"/>
    </location>
</feature>
<evidence type="ECO:0000313" key="6">
    <source>
        <dbReference type="Proteomes" id="UP000069912"/>
    </source>
</evidence>
<reference evidence="5 6" key="1">
    <citation type="journal article" date="2016" name="Genome Announc.">
        <title>Complete Genome Sequences of Aerococcus christensenii CCUG 28831T, Aerococcus sanguinicola CCUG 43001T, Aerococcus urinae CCUG 36881T, Aerococcus urinaeequi CCUG 28094T, Aerococcus urinaehominis CCUG 42038 BT, and Aerococcus viridans CCUG 4311T.</title>
        <authorList>
            <person name="Carkaci D."/>
            <person name="Dargis R."/>
            <person name="Nielsen X.C."/>
            <person name="Skovgaard O."/>
            <person name="Fuursted K."/>
            <person name="Christensen J.J."/>
        </authorList>
    </citation>
    <scope>NUCLEOTIDE SEQUENCE [LARGE SCALE GENOMIC DNA]</scope>
    <source>
        <strain evidence="5 6">CCUG43001</strain>
    </source>
</reference>
<protein>
    <submittedName>
        <fullName evidence="5">Glucose-1-phosphate adenylyltransferase</fullName>
    </submittedName>
</protein>
<dbReference type="Pfam" id="PF00483">
    <property type="entry name" value="NTP_transferase"/>
    <property type="match status" value="1"/>
</dbReference>
<dbReference type="InterPro" id="IPR005835">
    <property type="entry name" value="NTP_transferase_dom"/>
</dbReference>
<evidence type="ECO:0000256" key="2">
    <source>
        <dbReference type="ARBA" id="ARBA00023056"/>
    </source>
</evidence>
<dbReference type="SUPFAM" id="SSF51161">
    <property type="entry name" value="Trimeric LpxA-like enzymes"/>
    <property type="match status" value="1"/>
</dbReference>
<evidence type="ECO:0000259" key="3">
    <source>
        <dbReference type="Pfam" id="PF00483"/>
    </source>
</evidence>